<dbReference type="Proteomes" id="UP000494329">
    <property type="component" value="Unassembled WGS sequence"/>
</dbReference>
<dbReference type="GO" id="GO:0006099">
    <property type="term" value="P:tricarboxylic acid cycle"/>
    <property type="evidence" value="ECO:0007669"/>
    <property type="project" value="InterPro"/>
</dbReference>
<evidence type="ECO:0000256" key="4">
    <source>
        <dbReference type="ARBA" id="ARBA00012305"/>
    </source>
</evidence>
<evidence type="ECO:0000256" key="6">
    <source>
        <dbReference type="ARBA" id="ARBA00022842"/>
    </source>
</evidence>
<sequence>MTSSGSARTARRNTASFERGVDSAVSANAPTAVTAAPAAQTAASSGEPSAGRTTRTTQAARIEKADLAARPVKAPKNARTATTAKAGTSVQAGQSGKEARKTGKTPSSNAHAGSTHKGKHGKAAVNGSAGAAPLADSRRAKTGRAARVGTLDVAASGALATATASASAAAKDGRTREDKDQPLFEDIRYLGRLLGDVVREQEGDAVFDVVETIRQTAVRFRREDDSAAAQTLDKKLRALNPAQTVSVVRAFSFFSHLANIAEDRHHNRRRRIHELAGSSPQPGTVAHALERLDKVGAAPTPVLQQFFDDALIVPVLTAHPTEVQRKSILDAQHDIARLLAERDQPLTARERAQNDALLRARVTSLWQTRMLRDSRLTVADEIENALSYYRATFLAEIPALYADIEAALAEHGLASRLPPFFQMGSWIGGDRDGNPNVTAETLELAIAQQAAVIFEHYLDEIHQLGAELAVSYLLAGSSEALKALADASPDRSPHRVDEPYRRALIGVYARMAATARERLGDGVIATRPAANRDAQPYADADEFVRDLDVLIESLAQHHGESLATPRLSPLVRAAEVFGFHLASIDLRQSSDVHEAVIAELLRRAGVVDDYAALPEADKLQVLLAELAQPRLLRSPYVEYSDLVKSELGVLEAARVTREKFGMRAVRNYIISHTETVSDLVEVMLLQKETGLLQGLLGAAHYPARAGLMVIPLFETIPDLRNASHIMRDLMALPGIEAIIEHQGNEQEVMLGYSDSNKDGGFLTSNWELYRAELALVSLFNERGVTLRLFHGRGGTVGRGGGPTYQAILSQPPGTVDGQIRLTEQGEVIASKFGNPEIGRRNLETVVAATLEASLAPHGHTPAQLPGPLPAQLPVFEETMQNLSDAAMQAYRALVYETPGFVSYFFASTPITEIAELNIGSRPASRKLQDPKNRKIEDLRAIPWGFSWGQCRLLLTGWYGFGSAIGGWLDASANDAERTRRLQQLRQMYKTWPFFSNLLSNMDMVLAKTDLAVASRYAQLVEDKKLRKHVFERIVAEWERTSKALSEITGRKERLADNPLLARSIKNRFPYLDPLNHLQVELLKRHRAGDKNTRLRRGIHLTINGIAAGLRNTG</sequence>
<dbReference type="EC" id="4.1.1.31" evidence="4 10"/>
<keyword evidence="8 10" id="KW-0120">Carbon dioxide fixation</keyword>
<evidence type="ECO:0000256" key="2">
    <source>
        <dbReference type="ARBA" id="ARBA00003670"/>
    </source>
</evidence>
<comment type="cofactor">
    <cofactor evidence="1 10">
        <name>Mg(2+)</name>
        <dbReference type="ChEBI" id="CHEBI:18420"/>
    </cofactor>
</comment>
<proteinExistence type="inferred from homology"/>
<evidence type="ECO:0000256" key="9">
    <source>
        <dbReference type="ARBA" id="ARBA00048995"/>
    </source>
</evidence>
<feature type="compositionally biased region" description="Low complexity" evidence="13">
    <location>
        <begin position="23"/>
        <end position="60"/>
    </location>
</feature>
<evidence type="ECO:0000313" key="15">
    <source>
        <dbReference type="Proteomes" id="UP000494329"/>
    </source>
</evidence>
<dbReference type="InterPro" id="IPR018129">
    <property type="entry name" value="PEP_COase_Lys_AS"/>
</dbReference>
<comment type="function">
    <text evidence="2 10">Forms oxaloacetate, a four-carbon dicarboxylic acid source for the tricarboxylic acid cycle.</text>
</comment>
<dbReference type="PROSITE" id="PS00393">
    <property type="entry name" value="PEPCASE_2"/>
    <property type="match status" value="1"/>
</dbReference>
<evidence type="ECO:0000256" key="8">
    <source>
        <dbReference type="ARBA" id="ARBA00023300"/>
    </source>
</evidence>
<dbReference type="GO" id="GO:0006107">
    <property type="term" value="P:oxaloacetate metabolic process"/>
    <property type="evidence" value="ECO:0007669"/>
    <property type="project" value="UniProtKB-UniRule"/>
</dbReference>
<comment type="catalytic activity">
    <reaction evidence="9 10">
        <text>oxaloacetate + phosphate = phosphoenolpyruvate + hydrogencarbonate</text>
        <dbReference type="Rhea" id="RHEA:28370"/>
        <dbReference type="ChEBI" id="CHEBI:16452"/>
        <dbReference type="ChEBI" id="CHEBI:17544"/>
        <dbReference type="ChEBI" id="CHEBI:43474"/>
        <dbReference type="ChEBI" id="CHEBI:58702"/>
        <dbReference type="EC" id="4.1.1.31"/>
    </reaction>
</comment>
<evidence type="ECO:0000313" key="14">
    <source>
        <dbReference type="EMBL" id="CAB3755025.1"/>
    </source>
</evidence>
<name>A0A6J5DPV6_9BURK</name>
<dbReference type="Gene3D" id="1.20.1440.90">
    <property type="entry name" value="Phosphoenolpyruvate/pyruvate domain"/>
    <property type="match status" value="1"/>
</dbReference>
<evidence type="ECO:0000256" key="11">
    <source>
        <dbReference type="PROSITE-ProRule" id="PRU10111"/>
    </source>
</evidence>
<dbReference type="GO" id="GO:0005829">
    <property type="term" value="C:cytosol"/>
    <property type="evidence" value="ECO:0007669"/>
    <property type="project" value="TreeGrafter"/>
</dbReference>
<organism evidence="14 15">
    <name type="scientific">Paraburkholderia solisilvae</name>
    <dbReference type="NCBI Taxonomy" id="624376"/>
    <lineage>
        <taxon>Bacteria</taxon>
        <taxon>Pseudomonadati</taxon>
        <taxon>Pseudomonadota</taxon>
        <taxon>Betaproteobacteria</taxon>
        <taxon>Burkholderiales</taxon>
        <taxon>Burkholderiaceae</taxon>
        <taxon>Paraburkholderia</taxon>
    </lineage>
</organism>
<reference evidence="14 15" key="1">
    <citation type="submission" date="2020-04" db="EMBL/GenBank/DDBJ databases">
        <authorList>
            <person name="De Canck E."/>
        </authorList>
    </citation>
    <scope>NUCLEOTIDE SEQUENCE [LARGE SCALE GENOMIC DNA]</scope>
    <source>
        <strain evidence="14 15">LMG 29739</strain>
    </source>
</reference>
<evidence type="ECO:0000256" key="7">
    <source>
        <dbReference type="ARBA" id="ARBA00023239"/>
    </source>
</evidence>
<dbReference type="InterPro" id="IPR022805">
    <property type="entry name" value="PEP_COase_bac/pln-type"/>
</dbReference>
<dbReference type="GO" id="GO:0000287">
    <property type="term" value="F:magnesium ion binding"/>
    <property type="evidence" value="ECO:0007669"/>
    <property type="project" value="UniProtKB-UniRule"/>
</dbReference>
<dbReference type="GO" id="GO:0015977">
    <property type="term" value="P:carbon fixation"/>
    <property type="evidence" value="ECO:0007669"/>
    <property type="project" value="UniProtKB-UniRule"/>
</dbReference>
<dbReference type="InterPro" id="IPR015813">
    <property type="entry name" value="Pyrv/PenolPyrv_kinase-like_dom"/>
</dbReference>
<dbReference type="InterPro" id="IPR021135">
    <property type="entry name" value="PEP_COase"/>
</dbReference>
<dbReference type="AlphaFoldDB" id="A0A6J5DPV6"/>
<evidence type="ECO:0000256" key="10">
    <source>
        <dbReference type="HAMAP-Rule" id="MF_00595"/>
    </source>
</evidence>
<keyword evidence="14" id="KW-0670">Pyruvate</keyword>
<feature type="active site" evidence="10 12">
    <location>
        <position position="757"/>
    </location>
</feature>
<feature type="region of interest" description="Disordered" evidence="13">
    <location>
        <begin position="1"/>
        <end position="143"/>
    </location>
</feature>
<comment type="similarity">
    <text evidence="3 10">Belongs to the PEPCase type 1 family.</text>
</comment>
<keyword evidence="15" id="KW-1185">Reference proteome</keyword>
<dbReference type="EMBL" id="CADIKF010000013">
    <property type="protein sequence ID" value="CAB3755025.1"/>
    <property type="molecule type" value="Genomic_DNA"/>
</dbReference>
<accession>A0A6J5DPV6</accession>
<dbReference type="NCBIfam" id="NF000584">
    <property type="entry name" value="PRK00009.1"/>
    <property type="match status" value="1"/>
</dbReference>
<keyword evidence="6 10" id="KW-0460">Magnesium</keyword>
<evidence type="ECO:0000256" key="12">
    <source>
        <dbReference type="PROSITE-ProRule" id="PRU10112"/>
    </source>
</evidence>
<evidence type="ECO:0000256" key="1">
    <source>
        <dbReference type="ARBA" id="ARBA00001946"/>
    </source>
</evidence>
<dbReference type="SUPFAM" id="SSF51621">
    <property type="entry name" value="Phosphoenolpyruvate/pyruvate domain"/>
    <property type="match status" value="1"/>
</dbReference>
<feature type="compositionally biased region" description="Polar residues" evidence="13">
    <location>
        <begin position="79"/>
        <end position="94"/>
    </location>
</feature>
<evidence type="ECO:0000256" key="13">
    <source>
        <dbReference type="SAM" id="MobiDB-lite"/>
    </source>
</evidence>
<dbReference type="PROSITE" id="PS00781">
    <property type="entry name" value="PEPCASE_1"/>
    <property type="match status" value="1"/>
</dbReference>
<dbReference type="RefSeq" id="WP_175110817.1">
    <property type="nucleotide sequence ID" value="NZ_CADIKF010000013.1"/>
</dbReference>
<feature type="active site" evidence="10 11">
    <location>
        <position position="319"/>
    </location>
</feature>
<dbReference type="Pfam" id="PF00311">
    <property type="entry name" value="PEPcase"/>
    <property type="match status" value="1"/>
</dbReference>
<comment type="subunit">
    <text evidence="10">Homotetramer.</text>
</comment>
<feature type="compositionally biased region" description="Polar residues" evidence="13">
    <location>
        <begin position="1"/>
        <end position="16"/>
    </location>
</feature>
<dbReference type="PRINTS" id="PR00150">
    <property type="entry name" value="PEPCARBXLASE"/>
</dbReference>
<dbReference type="InterPro" id="IPR033129">
    <property type="entry name" value="PEPCASE_His_AS"/>
</dbReference>
<dbReference type="HAMAP" id="MF_00595">
    <property type="entry name" value="PEPcase_type1"/>
    <property type="match status" value="1"/>
</dbReference>
<dbReference type="GO" id="GO:0008964">
    <property type="term" value="F:phosphoenolpyruvate carboxylase activity"/>
    <property type="evidence" value="ECO:0007669"/>
    <property type="project" value="UniProtKB-UniRule"/>
</dbReference>
<evidence type="ECO:0000256" key="5">
    <source>
        <dbReference type="ARBA" id="ARBA00022419"/>
    </source>
</evidence>
<keyword evidence="7 10" id="KW-0456">Lyase</keyword>
<gene>
    <name evidence="10 14" type="primary">ppc</name>
    <name evidence="14" type="ORF">LMG29739_02076</name>
</gene>
<dbReference type="PANTHER" id="PTHR30523:SF6">
    <property type="entry name" value="PHOSPHOENOLPYRUVATE CARBOXYLASE"/>
    <property type="match status" value="1"/>
</dbReference>
<dbReference type="PANTHER" id="PTHR30523">
    <property type="entry name" value="PHOSPHOENOLPYRUVATE CARBOXYLASE"/>
    <property type="match status" value="1"/>
</dbReference>
<protein>
    <recommendedName>
        <fullName evidence="5 10">Phosphoenolpyruvate carboxylase</fullName>
        <shortName evidence="10">PEPC</shortName>
        <shortName evidence="10">PEPCase</shortName>
        <ecNumber evidence="4 10">4.1.1.31</ecNumber>
    </recommendedName>
</protein>
<evidence type="ECO:0000256" key="3">
    <source>
        <dbReference type="ARBA" id="ARBA00008346"/>
    </source>
</evidence>